<keyword evidence="3" id="KW-1185">Reference proteome</keyword>
<protein>
    <submittedName>
        <fullName evidence="2">Uncharacterized protein</fullName>
    </submittedName>
</protein>
<evidence type="ECO:0000313" key="3">
    <source>
        <dbReference type="Proteomes" id="UP000571554"/>
    </source>
</evidence>
<comment type="caution">
    <text evidence="2">The sequence shown here is derived from an EMBL/GenBank/DDBJ whole genome shotgun (WGS) entry which is preliminary data.</text>
</comment>
<organism evidence="2 3">
    <name type="scientific">Paraburkholderia bannensis</name>
    <dbReference type="NCBI Taxonomy" id="765414"/>
    <lineage>
        <taxon>Bacteria</taxon>
        <taxon>Pseudomonadati</taxon>
        <taxon>Pseudomonadota</taxon>
        <taxon>Betaproteobacteria</taxon>
        <taxon>Burkholderiales</taxon>
        <taxon>Burkholderiaceae</taxon>
        <taxon>Paraburkholderia</taxon>
    </lineage>
</organism>
<dbReference type="RefSeq" id="WP_183725599.1">
    <property type="nucleotide sequence ID" value="NZ_JACHBW010000010.1"/>
</dbReference>
<evidence type="ECO:0000256" key="1">
    <source>
        <dbReference type="SAM" id="MobiDB-lite"/>
    </source>
</evidence>
<sequence length="124" mass="13551">MPICRQSDPSRVKPWLAHTPRPDPQPDQPGTPDVPPVGDPPPQPGEVPRSIDPRLYPAMRVASSSQRAREEWARFARTAQLATRAAWAGWAGWTGWAHWAGWTCHADLGPKLAAQGVGAFDVSE</sequence>
<feature type="compositionally biased region" description="Pro residues" evidence="1">
    <location>
        <begin position="22"/>
        <end position="45"/>
    </location>
</feature>
<dbReference type="EMBL" id="JACHBW010000010">
    <property type="protein sequence ID" value="MBB6103858.1"/>
    <property type="molecule type" value="Genomic_DNA"/>
</dbReference>
<accession>A0A7W9WUI8</accession>
<reference evidence="2 3" key="1">
    <citation type="submission" date="2020-08" db="EMBL/GenBank/DDBJ databases">
        <title>Above-ground endophytic microbial communities from plants in different locations in the United States.</title>
        <authorList>
            <person name="Frank C."/>
        </authorList>
    </citation>
    <scope>NUCLEOTIDE SEQUENCE [LARGE SCALE GENOMIC DNA]</scope>
    <source>
        <strain evidence="2 3">WP4_2_2</strain>
    </source>
</reference>
<name>A0A7W9WUI8_9BURK</name>
<feature type="region of interest" description="Disordered" evidence="1">
    <location>
        <begin position="1"/>
        <end position="55"/>
    </location>
</feature>
<proteinExistence type="predicted"/>
<evidence type="ECO:0000313" key="2">
    <source>
        <dbReference type="EMBL" id="MBB6103858.1"/>
    </source>
</evidence>
<dbReference type="Proteomes" id="UP000571554">
    <property type="component" value="Unassembled WGS sequence"/>
</dbReference>
<gene>
    <name evidence="2" type="ORF">F4827_003713</name>
</gene>
<dbReference type="AlphaFoldDB" id="A0A7W9WUI8"/>